<feature type="non-terminal residue" evidence="2">
    <location>
        <position position="153"/>
    </location>
</feature>
<dbReference type="AlphaFoldDB" id="A0A9D1QYE4"/>
<reference evidence="2" key="1">
    <citation type="journal article" date="2021" name="PeerJ">
        <title>Extensive microbial diversity within the chicken gut microbiome revealed by metagenomics and culture.</title>
        <authorList>
            <person name="Gilroy R."/>
            <person name="Ravi A."/>
            <person name="Getino M."/>
            <person name="Pursley I."/>
            <person name="Horton D.L."/>
            <person name="Alikhan N.F."/>
            <person name="Baker D."/>
            <person name="Gharbi K."/>
            <person name="Hall N."/>
            <person name="Watson M."/>
            <person name="Adriaenssens E.M."/>
            <person name="Foster-Nyarko E."/>
            <person name="Jarju S."/>
            <person name="Secka A."/>
            <person name="Antonio M."/>
            <person name="Oren A."/>
            <person name="Chaudhuri R.R."/>
            <person name="La Ragione R."/>
            <person name="Hildebrand F."/>
            <person name="Pallen M.J."/>
        </authorList>
    </citation>
    <scope>NUCLEOTIDE SEQUENCE</scope>
    <source>
        <strain evidence="2">ChiSxjej5B17-1746</strain>
    </source>
</reference>
<dbReference type="EMBL" id="DXGI01000006">
    <property type="protein sequence ID" value="HIW77544.1"/>
    <property type="molecule type" value="Genomic_DNA"/>
</dbReference>
<sequence length="153" mass="16188">MNKILSLALAACLLLPPSASAALKARDEAGAADASNPVPAPGDIVLPMPCGEKMVLKAVGVREKGLLRDLETRFGCRNGDEGRGYYDSPHAAAVSGPFLLDDLPESWRQAIREATPDVGDMQFFFVGKYEVSARQWEAVMGGQCAAGETLPAP</sequence>
<comment type="caution">
    <text evidence="2">The sequence shown here is derived from an EMBL/GenBank/DDBJ whole genome shotgun (WGS) entry which is preliminary data.</text>
</comment>
<evidence type="ECO:0000313" key="2">
    <source>
        <dbReference type="EMBL" id="HIW77544.1"/>
    </source>
</evidence>
<accession>A0A9D1QYE4</accession>
<gene>
    <name evidence="2" type="ORF">H9874_00145</name>
</gene>
<name>A0A9D1QYE4_9BACT</name>
<keyword evidence="1" id="KW-0732">Signal</keyword>
<evidence type="ECO:0008006" key="4">
    <source>
        <dbReference type="Google" id="ProtNLM"/>
    </source>
</evidence>
<evidence type="ECO:0000256" key="1">
    <source>
        <dbReference type="SAM" id="SignalP"/>
    </source>
</evidence>
<feature type="signal peptide" evidence="1">
    <location>
        <begin position="1"/>
        <end position="21"/>
    </location>
</feature>
<evidence type="ECO:0000313" key="3">
    <source>
        <dbReference type="Proteomes" id="UP000824264"/>
    </source>
</evidence>
<proteinExistence type="predicted"/>
<feature type="chain" id="PRO_5038657746" description="Secreted protein" evidence="1">
    <location>
        <begin position="22"/>
        <end position="153"/>
    </location>
</feature>
<dbReference type="Proteomes" id="UP000824264">
    <property type="component" value="Unassembled WGS sequence"/>
</dbReference>
<organism evidence="2 3">
    <name type="scientific">Candidatus Bilophila faecipullorum</name>
    <dbReference type="NCBI Taxonomy" id="2838482"/>
    <lineage>
        <taxon>Bacteria</taxon>
        <taxon>Pseudomonadati</taxon>
        <taxon>Thermodesulfobacteriota</taxon>
        <taxon>Desulfovibrionia</taxon>
        <taxon>Desulfovibrionales</taxon>
        <taxon>Desulfovibrionaceae</taxon>
        <taxon>Bilophila</taxon>
    </lineage>
</organism>
<reference evidence="2" key="2">
    <citation type="submission" date="2021-04" db="EMBL/GenBank/DDBJ databases">
        <authorList>
            <person name="Gilroy R."/>
        </authorList>
    </citation>
    <scope>NUCLEOTIDE SEQUENCE</scope>
    <source>
        <strain evidence="2">ChiSxjej5B17-1746</strain>
    </source>
</reference>
<protein>
    <recommendedName>
        <fullName evidence="4">Secreted protein</fullName>
    </recommendedName>
</protein>